<sequence length="292" mass="34419">MFADDPDTIAPPRRTFAQKLQDDLDEQQTSTLRYYLRLGAKDLPKDRQVFKTLYGITDEQLTKEPDLMTIANDFSLISRHCRDFDDKKIFEKFLETIIKITNHFEESHDDFNQVSTIIKDWGDAMREGNDDASEKRKKEFEDWHKLENNFIEEVYGETKDVFEQVDEFKNETVNDWEFKVKDSVLKIEKKSKKSRKNYPNSLLKDIQQLGKAINEALITMENVTNDLKKIITYTERIKETLPKIIDDRGPISIKKIYLDDIKNKWQDLGKLASASHNRAFIMVQKKEKEEGH</sequence>
<evidence type="ECO:0000313" key="1">
    <source>
        <dbReference type="EMBL" id="CAG8439259.1"/>
    </source>
</evidence>
<dbReference type="Proteomes" id="UP000789342">
    <property type="component" value="Unassembled WGS sequence"/>
</dbReference>
<proteinExistence type="predicted"/>
<protein>
    <submittedName>
        <fullName evidence="1">14367_t:CDS:1</fullName>
    </submittedName>
</protein>
<organism evidence="1 2">
    <name type="scientific">Acaulospora morrowiae</name>
    <dbReference type="NCBI Taxonomy" id="94023"/>
    <lineage>
        <taxon>Eukaryota</taxon>
        <taxon>Fungi</taxon>
        <taxon>Fungi incertae sedis</taxon>
        <taxon>Mucoromycota</taxon>
        <taxon>Glomeromycotina</taxon>
        <taxon>Glomeromycetes</taxon>
        <taxon>Diversisporales</taxon>
        <taxon>Acaulosporaceae</taxon>
        <taxon>Acaulospora</taxon>
    </lineage>
</organism>
<gene>
    <name evidence="1" type="ORF">AMORRO_LOCUS154</name>
</gene>
<comment type="caution">
    <text evidence="1">The sequence shown here is derived from an EMBL/GenBank/DDBJ whole genome shotgun (WGS) entry which is preliminary data.</text>
</comment>
<dbReference type="OrthoDB" id="2337548at2759"/>
<dbReference type="EMBL" id="CAJVPV010000031">
    <property type="protein sequence ID" value="CAG8439259.1"/>
    <property type="molecule type" value="Genomic_DNA"/>
</dbReference>
<dbReference type="AlphaFoldDB" id="A0A9N8V601"/>
<reference evidence="1" key="1">
    <citation type="submission" date="2021-06" db="EMBL/GenBank/DDBJ databases">
        <authorList>
            <person name="Kallberg Y."/>
            <person name="Tangrot J."/>
            <person name="Rosling A."/>
        </authorList>
    </citation>
    <scope>NUCLEOTIDE SEQUENCE</scope>
    <source>
        <strain evidence="1">CL551</strain>
    </source>
</reference>
<name>A0A9N8V601_9GLOM</name>
<evidence type="ECO:0000313" key="2">
    <source>
        <dbReference type="Proteomes" id="UP000789342"/>
    </source>
</evidence>
<keyword evidence="2" id="KW-1185">Reference proteome</keyword>
<accession>A0A9N8V601</accession>